<sequence length="72" mass="8277">MKSIVEEIKKMTNEDVYLTESSADCGLSIVDSRGFRAKSISDSVPKEYYANRTGENKQLQYRSCINNYQILF</sequence>
<dbReference type="Proteomes" id="UP000327030">
    <property type="component" value="Chromosome 1"/>
</dbReference>
<proteinExistence type="predicted"/>
<gene>
    <name evidence="1" type="ORF">FXF36_03115</name>
</gene>
<accession>A0A5P6VMY2</accession>
<organism evidence="1 2">
    <name type="scientific">Pseudobutyrivibrio xylanivorans</name>
    <dbReference type="NCBI Taxonomy" id="185007"/>
    <lineage>
        <taxon>Bacteria</taxon>
        <taxon>Bacillati</taxon>
        <taxon>Bacillota</taxon>
        <taxon>Clostridia</taxon>
        <taxon>Lachnospirales</taxon>
        <taxon>Lachnospiraceae</taxon>
        <taxon>Pseudobutyrivibrio</taxon>
    </lineage>
</organism>
<dbReference type="RefSeq" id="WP_151622424.1">
    <property type="nucleotide sequence ID" value="NZ_CP043028.1"/>
</dbReference>
<name>A0A5P6VMY2_PSEXY</name>
<dbReference type="KEGG" id="pxv:FXF36_03115"/>
<evidence type="ECO:0000313" key="2">
    <source>
        <dbReference type="Proteomes" id="UP000327030"/>
    </source>
</evidence>
<dbReference type="AlphaFoldDB" id="A0A5P6VMY2"/>
<reference evidence="2" key="1">
    <citation type="submission" date="2019-08" db="EMBL/GenBank/DDBJ databases">
        <title>Complete Genome Sequence of the Polysaccharide-Degrading Rumen Bacterium Pseudobutyrivibrio xylanivorans MA3014.</title>
        <authorList>
            <person name="Palevich N."/>
            <person name="Maclean P.H."/>
            <person name="Kelly W.J."/>
            <person name="Leahy S.C."/>
            <person name="Rakonjac J."/>
            <person name="Attwood G.T."/>
        </authorList>
    </citation>
    <scope>NUCLEOTIDE SEQUENCE [LARGE SCALE GENOMIC DNA]</scope>
    <source>
        <strain evidence="2">MA3014</strain>
    </source>
</reference>
<protein>
    <submittedName>
        <fullName evidence="1">Uncharacterized protein</fullName>
    </submittedName>
</protein>
<dbReference type="EMBL" id="CP043028">
    <property type="protein sequence ID" value="QFJ53927.1"/>
    <property type="molecule type" value="Genomic_DNA"/>
</dbReference>
<evidence type="ECO:0000313" key="1">
    <source>
        <dbReference type="EMBL" id="QFJ53927.1"/>
    </source>
</evidence>